<dbReference type="SMART" id="SM00353">
    <property type="entry name" value="HLH"/>
    <property type="match status" value="1"/>
</dbReference>
<sequence>GAANGGKASLKNIMENEKRMRREIANSNERRRMQSINAGFQSLRSLLPHHEGEKLSKAAILQQTAHYIIELEREKTNLLTQNCQLRRLLGQTDGTGSGGGTGGGGGGNVNVENITLTAGTIKKRKLTDAVMNIQTISDSSDEGLGSMSPEPVTFVGVGQKANSNSYTNANSKEVSDLKARLDAERRRRLVLEERLRQMERQLYSAQYVKREVIEHTDNIREEDISVSIMQDPLKLQVVEIDSLPSVGQTQVVVCSSLDEIQEEEEEEEETETIGDEIMQTELREEVIIREEEPAEYVEVPPRLQPILEAAIKAEPKVEVERINATLTKIKQEPSGTEEKQSNGRMYLTSTSRQNLETIVEAIRHLEGDHLFGDMAEQKKAQRVQQQTQNQPQQAIQKQKQTAQETPLALTNKSQQRKQLPAELSPFLQLKKTVNNAVTVVGTTTAGNCIQTASNNSTISSNNISNSGSFINTIDSNNVTSTTVTGIATLKTHPAVNVTNVTNIPASSAATVTIAAALKQCRPGVIVAKQIS</sequence>
<dbReference type="GO" id="GO:0046983">
    <property type="term" value="F:protein dimerization activity"/>
    <property type="evidence" value="ECO:0007669"/>
    <property type="project" value="InterPro"/>
</dbReference>
<dbReference type="InterPro" id="IPR052207">
    <property type="entry name" value="Max-like/E-box_TFs"/>
</dbReference>
<keyword evidence="4" id="KW-0804">Transcription</keyword>
<dbReference type="GO" id="GO:0000981">
    <property type="term" value="F:DNA-binding transcription factor activity, RNA polymerase II-specific"/>
    <property type="evidence" value="ECO:0007669"/>
    <property type="project" value="TreeGrafter"/>
</dbReference>
<keyword evidence="6" id="KW-0175">Coiled coil</keyword>
<name>A0A0K8TK68_TABBR</name>
<feature type="compositionally biased region" description="Low complexity" evidence="7">
    <location>
        <begin position="382"/>
        <end position="403"/>
    </location>
</feature>
<dbReference type="PROSITE" id="PS50888">
    <property type="entry name" value="BHLH"/>
    <property type="match status" value="1"/>
</dbReference>
<organism evidence="9">
    <name type="scientific">Tabanus bromius</name>
    <name type="common">Band-eyed brown horse fly</name>
    <dbReference type="NCBI Taxonomy" id="304241"/>
    <lineage>
        <taxon>Eukaryota</taxon>
        <taxon>Metazoa</taxon>
        <taxon>Ecdysozoa</taxon>
        <taxon>Arthropoda</taxon>
        <taxon>Hexapoda</taxon>
        <taxon>Insecta</taxon>
        <taxon>Pterygota</taxon>
        <taxon>Neoptera</taxon>
        <taxon>Endopterygota</taxon>
        <taxon>Diptera</taxon>
        <taxon>Brachycera</taxon>
        <taxon>Tabanomorpha</taxon>
        <taxon>Tabanoidea</taxon>
        <taxon>Tabanidae</taxon>
        <taxon>Tabanus</taxon>
    </lineage>
</organism>
<keyword evidence="5" id="KW-0539">Nucleus</keyword>
<dbReference type="AlphaFoldDB" id="A0A0K8TK68"/>
<accession>A0A0K8TK68</accession>
<evidence type="ECO:0000256" key="1">
    <source>
        <dbReference type="ARBA" id="ARBA00004123"/>
    </source>
</evidence>
<feature type="region of interest" description="Disordered" evidence="7">
    <location>
        <begin position="377"/>
        <end position="416"/>
    </location>
</feature>
<feature type="coiled-coil region" evidence="6">
    <location>
        <begin position="174"/>
        <end position="201"/>
    </location>
</feature>
<dbReference type="SUPFAM" id="SSF47459">
    <property type="entry name" value="HLH, helix-loop-helix DNA-binding domain"/>
    <property type="match status" value="1"/>
</dbReference>
<dbReference type="Gene3D" id="4.10.280.10">
    <property type="entry name" value="Helix-loop-helix DNA-binding domain"/>
    <property type="match status" value="1"/>
</dbReference>
<comment type="subcellular location">
    <subcellularLocation>
        <location evidence="1">Nucleus</location>
    </subcellularLocation>
</comment>
<dbReference type="GO" id="GO:0005634">
    <property type="term" value="C:nucleus"/>
    <property type="evidence" value="ECO:0007669"/>
    <property type="project" value="UniProtKB-SubCell"/>
</dbReference>
<feature type="domain" description="BHLH" evidence="8">
    <location>
        <begin position="20"/>
        <end position="71"/>
    </location>
</feature>
<evidence type="ECO:0000256" key="3">
    <source>
        <dbReference type="ARBA" id="ARBA00023125"/>
    </source>
</evidence>
<dbReference type="FunFam" id="4.10.280.10:FF:000036">
    <property type="entry name" value="Transcription factor AP-4"/>
    <property type="match status" value="1"/>
</dbReference>
<dbReference type="GO" id="GO:0000978">
    <property type="term" value="F:RNA polymerase II cis-regulatory region sequence-specific DNA binding"/>
    <property type="evidence" value="ECO:0007669"/>
    <property type="project" value="TreeGrafter"/>
</dbReference>
<evidence type="ECO:0000256" key="4">
    <source>
        <dbReference type="ARBA" id="ARBA00023163"/>
    </source>
</evidence>
<dbReference type="PANTHER" id="PTHR15741">
    <property type="entry name" value="BASIC HELIX-LOOP-HELIX ZIP TRANSCRIPTION FACTOR"/>
    <property type="match status" value="1"/>
</dbReference>
<evidence type="ECO:0000256" key="2">
    <source>
        <dbReference type="ARBA" id="ARBA00023015"/>
    </source>
</evidence>
<dbReference type="InterPro" id="IPR036638">
    <property type="entry name" value="HLH_DNA-bd_sf"/>
</dbReference>
<keyword evidence="3" id="KW-0238">DNA-binding</keyword>
<dbReference type="PANTHER" id="PTHR15741:SF27">
    <property type="entry name" value="TRANSCRIPTION FACTOR AP-4"/>
    <property type="match status" value="1"/>
</dbReference>
<dbReference type="InterPro" id="IPR011598">
    <property type="entry name" value="bHLH_dom"/>
</dbReference>
<evidence type="ECO:0000256" key="5">
    <source>
        <dbReference type="ARBA" id="ARBA00023242"/>
    </source>
</evidence>
<protein>
    <submittedName>
        <fullName evidence="9">Putative bhlh transcription factor</fullName>
    </submittedName>
</protein>
<proteinExistence type="evidence at transcript level"/>
<keyword evidence="2" id="KW-0805">Transcription regulation</keyword>
<evidence type="ECO:0000259" key="8">
    <source>
        <dbReference type="PROSITE" id="PS50888"/>
    </source>
</evidence>
<dbReference type="CDD" id="cd11419">
    <property type="entry name" value="bHLHzip_TFAP4"/>
    <property type="match status" value="1"/>
</dbReference>
<evidence type="ECO:0000256" key="7">
    <source>
        <dbReference type="SAM" id="MobiDB-lite"/>
    </source>
</evidence>
<evidence type="ECO:0000313" key="9">
    <source>
        <dbReference type="EMBL" id="JAI14642.1"/>
    </source>
</evidence>
<dbReference type="Pfam" id="PF00010">
    <property type="entry name" value="HLH"/>
    <property type="match status" value="1"/>
</dbReference>
<dbReference type="EMBL" id="GDAI01002961">
    <property type="protein sequence ID" value="JAI14642.1"/>
    <property type="molecule type" value="mRNA"/>
</dbReference>
<reference evidence="9" key="1">
    <citation type="journal article" date="2015" name="Insect Biochem. Mol. Biol.">
        <title>An insight into the sialome of the horse fly, Tabanus bromius.</title>
        <authorList>
            <person name="Ribeiro J.M."/>
            <person name="Kazimirova M."/>
            <person name="Takac P."/>
            <person name="Andersen J.F."/>
            <person name="Francischetti I.M."/>
        </authorList>
    </citation>
    <scope>NUCLEOTIDE SEQUENCE</scope>
</reference>
<feature type="non-terminal residue" evidence="9">
    <location>
        <position position="1"/>
    </location>
</feature>
<evidence type="ECO:0000256" key="6">
    <source>
        <dbReference type="SAM" id="Coils"/>
    </source>
</evidence>